<sequence length="144" mass="16779">MRLDLIQHCIGNDELIISKVVKYLMMINKFNSNLIFVTLLQSYVLHNTQYAYKYLHKNIHSLIDIQKFFSKVTSLRNLISSIPGPKEGTNGEIIFLIGQQKIITNESKYPQHWPNSIASLGKIQGEDVYLQLNINQHWINYKML</sequence>
<gene>
    <name evidence="1" type="ORF">HCN44_003737</name>
</gene>
<accession>A0A835CM00</accession>
<dbReference type="AlphaFoldDB" id="A0A835CM00"/>
<reference evidence="1 2" key="1">
    <citation type="submission" date="2020-08" db="EMBL/GenBank/DDBJ databases">
        <title>Aphidius gifuensis genome sequencing and assembly.</title>
        <authorList>
            <person name="Du Z."/>
        </authorList>
    </citation>
    <scope>NUCLEOTIDE SEQUENCE [LARGE SCALE GENOMIC DNA]</scope>
    <source>
        <strain evidence="1">YNYX2018</strain>
        <tissue evidence="1">Adults</tissue>
    </source>
</reference>
<organism evidence="1 2">
    <name type="scientific">Aphidius gifuensis</name>
    <name type="common">Parasitoid wasp</name>
    <dbReference type="NCBI Taxonomy" id="684658"/>
    <lineage>
        <taxon>Eukaryota</taxon>
        <taxon>Metazoa</taxon>
        <taxon>Ecdysozoa</taxon>
        <taxon>Arthropoda</taxon>
        <taxon>Hexapoda</taxon>
        <taxon>Insecta</taxon>
        <taxon>Pterygota</taxon>
        <taxon>Neoptera</taxon>
        <taxon>Endopterygota</taxon>
        <taxon>Hymenoptera</taxon>
        <taxon>Apocrita</taxon>
        <taxon>Ichneumonoidea</taxon>
        <taxon>Braconidae</taxon>
        <taxon>Aphidiinae</taxon>
        <taxon>Aphidius</taxon>
    </lineage>
</organism>
<name>A0A835CM00_APHGI</name>
<comment type="caution">
    <text evidence="1">The sequence shown here is derived from an EMBL/GenBank/DDBJ whole genome shotgun (WGS) entry which is preliminary data.</text>
</comment>
<dbReference type="EMBL" id="JACMRX010000006">
    <property type="protein sequence ID" value="KAF7987874.1"/>
    <property type="molecule type" value="Genomic_DNA"/>
</dbReference>
<dbReference type="OrthoDB" id="19938at2759"/>
<protein>
    <submittedName>
        <fullName evidence="1">Uncharacterized protein</fullName>
    </submittedName>
</protein>
<evidence type="ECO:0000313" key="2">
    <source>
        <dbReference type="Proteomes" id="UP000639338"/>
    </source>
</evidence>
<evidence type="ECO:0000313" key="1">
    <source>
        <dbReference type="EMBL" id="KAF7987874.1"/>
    </source>
</evidence>
<proteinExistence type="predicted"/>
<keyword evidence="2" id="KW-1185">Reference proteome</keyword>
<dbReference type="Proteomes" id="UP000639338">
    <property type="component" value="Unassembled WGS sequence"/>
</dbReference>